<dbReference type="InterPro" id="IPR043129">
    <property type="entry name" value="ATPase_NBD"/>
</dbReference>
<dbReference type="RefSeq" id="WP_040098014.1">
    <property type="nucleotide sequence ID" value="NZ_JWJD01000002.1"/>
</dbReference>
<dbReference type="Pfam" id="PF21522">
    <property type="entry name" value="MreB-like_C"/>
    <property type="match status" value="1"/>
</dbReference>
<dbReference type="Pfam" id="PF17989">
    <property type="entry name" value="ALP_N"/>
    <property type="match status" value="1"/>
</dbReference>
<organism evidence="3 4">
    <name type="scientific">Geoalkalibacter ferrihydriticus DSM 17813</name>
    <dbReference type="NCBI Taxonomy" id="1121915"/>
    <lineage>
        <taxon>Bacteria</taxon>
        <taxon>Pseudomonadati</taxon>
        <taxon>Thermodesulfobacteriota</taxon>
        <taxon>Desulfuromonadia</taxon>
        <taxon>Desulfuromonadales</taxon>
        <taxon>Geoalkalibacteraceae</taxon>
        <taxon>Geoalkalibacter</taxon>
    </lineage>
</organism>
<accession>A0A0C2HVZ2</accession>
<evidence type="ECO:0000313" key="4">
    <source>
        <dbReference type="Proteomes" id="UP000035068"/>
    </source>
</evidence>
<dbReference type="InterPro" id="IPR049067">
    <property type="entry name" value="MreB-like_C"/>
</dbReference>
<feature type="domain" description="Actin-like protein N-terminal" evidence="1">
    <location>
        <begin position="5"/>
        <end position="160"/>
    </location>
</feature>
<name>A0A0C2HVZ2_9BACT</name>
<feature type="domain" description="Actin homologue MreB-like C-terminal" evidence="2">
    <location>
        <begin position="185"/>
        <end position="300"/>
    </location>
</feature>
<protein>
    <submittedName>
        <fullName evidence="3">Uncharacterized protein</fullName>
    </submittedName>
</protein>
<comment type="caution">
    <text evidence="3">The sequence shown here is derived from an EMBL/GenBank/DDBJ whole genome shotgun (WGS) entry which is preliminary data.</text>
</comment>
<evidence type="ECO:0000259" key="2">
    <source>
        <dbReference type="Pfam" id="PF21522"/>
    </source>
</evidence>
<evidence type="ECO:0000313" key="3">
    <source>
        <dbReference type="EMBL" id="KIH76917.1"/>
    </source>
</evidence>
<dbReference type="SUPFAM" id="SSF53067">
    <property type="entry name" value="Actin-like ATPase domain"/>
    <property type="match status" value="2"/>
</dbReference>
<proteinExistence type="predicted"/>
<dbReference type="EMBL" id="JWJD01000002">
    <property type="protein sequence ID" value="KIH76917.1"/>
    <property type="molecule type" value="Genomic_DNA"/>
</dbReference>
<reference evidence="3 4" key="1">
    <citation type="submission" date="2014-12" db="EMBL/GenBank/DDBJ databases">
        <title>Genomes of Geoalkalibacter ferrihydriticus and Geoalkalibacter subterraneus, two haloalkaliphilic metal-reducing members of the Geobacteraceae.</title>
        <authorList>
            <person name="Badalamenti J.P."/>
            <person name="Torres C.I."/>
            <person name="Krajmalnik-Brown R."/>
            <person name="Bond D.R."/>
        </authorList>
    </citation>
    <scope>NUCLEOTIDE SEQUENCE [LARGE SCALE GENOMIC DNA]</scope>
    <source>
        <strain evidence="3 4">DSM 17813</strain>
    </source>
</reference>
<dbReference type="Gene3D" id="3.30.420.40">
    <property type="match status" value="2"/>
</dbReference>
<sequence length="343" mass="37937">MEILGVDIGFGFTKATNGRDTLIFKSVLGEATELQFQEQILQNTQGGEEHLRIEVDGKSYFVGELAERQSSNRFFTLDPAQLVGRFARTLALTAAGRLIGSYLPINLVTGLPIGYYRQHKDALTRALAGEHKIVVQEVGGKKVEKTLNVNKVRIIPQPFGSLFNTMLNDSGELSDKRLVREKIGIVDVGFRTSDYTISDRMRYSERGSRTTDSGIAKAFTAIANALREQSGINVELYRLYDAVENGTIKIRGKEIDLRDTVEQAFNQLATAVAAEVERLWADDWDVDTIVVTGGGGAVLAPYLLPLIQGNVLPLASDRDARLNNVMGYWKFGRHLWAKGEINA</sequence>
<dbReference type="AlphaFoldDB" id="A0A0C2HVZ2"/>
<dbReference type="CDD" id="cd24025">
    <property type="entry name" value="ASKHA_NBD_ParM_pCBH-like"/>
    <property type="match status" value="1"/>
</dbReference>
<dbReference type="InterPro" id="IPR040607">
    <property type="entry name" value="ALP_N"/>
</dbReference>
<dbReference type="Proteomes" id="UP000035068">
    <property type="component" value="Unassembled WGS sequence"/>
</dbReference>
<evidence type="ECO:0000259" key="1">
    <source>
        <dbReference type="Pfam" id="PF17989"/>
    </source>
</evidence>
<gene>
    <name evidence="3" type="ORF">GFER_07455</name>
</gene>
<keyword evidence="4" id="KW-1185">Reference proteome</keyword>